<dbReference type="GO" id="GO:0003677">
    <property type="term" value="F:DNA binding"/>
    <property type="evidence" value="ECO:0007669"/>
    <property type="project" value="InterPro"/>
</dbReference>
<evidence type="ECO:0000256" key="4">
    <source>
        <dbReference type="ARBA" id="ARBA00022771"/>
    </source>
</evidence>
<keyword evidence="5" id="KW-0862">Zinc</keyword>
<evidence type="ECO:0000256" key="6">
    <source>
        <dbReference type="ARBA" id="ARBA00023242"/>
    </source>
</evidence>
<keyword evidence="3" id="KW-0677">Repeat</keyword>
<dbReference type="PROSITE" id="PS51804">
    <property type="entry name" value="ZF_C2HC_LYAR"/>
    <property type="match status" value="2"/>
</dbReference>
<feature type="domain" description="Zinc finger C2H2 LYAR-type" evidence="9">
    <location>
        <begin position="30"/>
        <end position="57"/>
    </location>
</feature>
<dbReference type="GO" id="GO:0006364">
    <property type="term" value="P:rRNA processing"/>
    <property type="evidence" value="ECO:0007669"/>
    <property type="project" value="TreeGrafter"/>
</dbReference>
<dbReference type="InterPro" id="IPR058719">
    <property type="entry name" value="WHD_LYAR"/>
</dbReference>
<dbReference type="SUPFAM" id="SSF57667">
    <property type="entry name" value="beta-beta-alpha zinc fingers"/>
    <property type="match status" value="2"/>
</dbReference>
<feature type="coiled-coil region" evidence="8">
    <location>
        <begin position="135"/>
        <end position="171"/>
    </location>
</feature>
<dbReference type="PANTHER" id="PTHR13100:SF10">
    <property type="entry name" value="CELL GROWTH-REGULATING NUCLEOLAR PROTEIN"/>
    <property type="match status" value="1"/>
</dbReference>
<evidence type="ECO:0000256" key="2">
    <source>
        <dbReference type="ARBA" id="ARBA00022723"/>
    </source>
</evidence>
<name>A0AAN5CGM7_9BILA</name>
<dbReference type="FunFam" id="3.30.1490.490:FF:000001">
    <property type="entry name" value="cell growth-regulating nucleolar protein-like"/>
    <property type="match status" value="1"/>
</dbReference>
<proteinExistence type="predicted"/>
<evidence type="ECO:0000313" key="12">
    <source>
        <dbReference type="Proteomes" id="UP001328107"/>
    </source>
</evidence>
<gene>
    <name evidence="11" type="ORF">PMAYCL1PPCAC_12006</name>
</gene>
<comment type="subcellular location">
    <subcellularLocation>
        <location evidence="1">Nucleus</location>
    </subcellularLocation>
</comment>
<dbReference type="GO" id="GO:0008270">
    <property type="term" value="F:zinc ion binding"/>
    <property type="evidence" value="ECO:0007669"/>
    <property type="project" value="UniProtKB-KW"/>
</dbReference>
<dbReference type="Pfam" id="PF25879">
    <property type="entry name" value="WHD_LYAR"/>
    <property type="match status" value="1"/>
</dbReference>
<organism evidence="11 12">
    <name type="scientific">Pristionchus mayeri</name>
    <dbReference type="NCBI Taxonomy" id="1317129"/>
    <lineage>
        <taxon>Eukaryota</taxon>
        <taxon>Metazoa</taxon>
        <taxon>Ecdysozoa</taxon>
        <taxon>Nematoda</taxon>
        <taxon>Chromadorea</taxon>
        <taxon>Rhabditida</taxon>
        <taxon>Rhabditina</taxon>
        <taxon>Diplogasteromorpha</taxon>
        <taxon>Diplogasteroidea</taxon>
        <taxon>Neodiplogasteridae</taxon>
        <taxon>Pristionchus</taxon>
    </lineage>
</organism>
<keyword evidence="2" id="KW-0479">Metal-binding</keyword>
<accession>A0AAN5CGM7</accession>
<dbReference type="AlphaFoldDB" id="A0AAN5CGM7"/>
<comment type="caution">
    <text evidence="11">The sequence shown here is derived from an EMBL/GenBank/DDBJ whole genome shotgun (WGS) entry which is preliminary data.</text>
</comment>
<dbReference type="GO" id="GO:0005730">
    <property type="term" value="C:nucleolus"/>
    <property type="evidence" value="ECO:0007669"/>
    <property type="project" value="TreeGrafter"/>
</dbReference>
<dbReference type="PANTHER" id="PTHR13100">
    <property type="entry name" value="CELL GROWTH-REGULATING NUCLEOLAR PROTEIN LYAR"/>
    <property type="match status" value="1"/>
</dbReference>
<keyword evidence="8" id="KW-0175">Coiled coil</keyword>
<dbReference type="EMBL" id="BTRK01000003">
    <property type="protein sequence ID" value="GMR41811.1"/>
    <property type="molecule type" value="Genomic_DNA"/>
</dbReference>
<dbReference type="Pfam" id="PF08790">
    <property type="entry name" value="zf-LYAR"/>
    <property type="match status" value="1"/>
</dbReference>
<evidence type="ECO:0000256" key="3">
    <source>
        <dbReference type="ARBA" id="ARBA00022737"/>
    </source>
</evidence>
<reference evidence="12" key="1">
    <citation type="submission" date="2022-10" db="EMBL/GenBank/DDBJ databases">
        <title>Genome assembly of Pristionchus species.</title>
        <authorList>
            <person name="Yoshida K."/>
            <person name="Sommer R.J."/>
        </authorList>
    </citation>
    <scope>NUCLEOTIDE SEQUENCE [LARGE SCALE GENOMIC DNA]</scope>
    <source>
        <strain evidence="12">RS5460</strain>
    </source>
</reference>
<evidence type="ECO:0000259" key="10">
    <source>
        <dbReference type="Pfam" id="PF25879"/>
    </source>
</evidence>
<evidence type="ECO:0000259" key="9">
    <source>
        <dbReference type="Pfam" id="PF08790"/>
    </source>
</evidence>
<dbReference type="Proteomes" id="UP001328107">
    <property type="component" value="Unassembled WGS sequence"/>
</dbReference>
<dbReference type="InterPro" id="IPR014898">
    <property type="entry name" value="Znf_C2H2_LYAR"/>
</dbReference>
<evidence type="ECO:0000256" key="8">
    <source>
        <dbReference type="SAM" id="Coils"/>
    </source>
</evidence>
<keyword evidence="12" id="KW-1185">Reference proteome</keyword>
<protein>
    <recommendedName>
        <fullName evidence="13">Zinc finger C2H2 LYAR-type domain-containing protein</fullName>
    </recommendedName>
</protein>
<keyword evidence="4 7" id="KW-0863">Zinc-finger</keyword>
<dbReference type="Gene3D" id="3.30.1490.490">
    <property type="match status" value="1"/>
</dbReference>
<evidence type="ECO:0000256" key="7">
    <source>
        <dbReference type="PROSITE-ProRule" id="PRU01145"/>
    </source>
</evidence>
<feature type="domain" description="Cell growth-regulating nucleolar protein-like winged helix" evidence="10">
    <location>
        <begin position="185"/>
        <end position="253"/>
    </location>
</feature>
<dbReference type="InterPro" id="IPR036236">
    <property type="entry name" value="Znf_C2H2_sf"/>
</dbReference>
<evidence type="ECO:0000256" key="5">
    <source>
        <dbReference type="ARBA" id="ARBA00022833"/>
    </source>
</evidence>
<dbReference type="InterPro" id="IPR039999">
    <property type="entry name" value="LYAR"/>
</dbReference>
<evidence type="ECO:0000313" key="11">
    <source>
        <dbReference type="EMBL" id="GMR41811.1"/>
    </source>
</evidence>
<keyword evidence="6" id="KW-0539">Nucleus</keyword>
<dbReference type="GO" id="GO:0000122">
    <property type="term" value="P:negative regulation of transcription by RNA polymerase II"/>
    <property type="evidence" value="ECO:0007669"/>
    <property type="project" value="TreeGrafter"/>
</dbReference>
<evidence type="ECO:0000256" key="1">
    <source>
        <dbReference type="ARBA" id="ARBA00004123"/>
    </source>
</evidence>
<evidence type="ECO:0008006" key="13">
    <source>
        <dbReference type="Google" id="ProtNLM"/>
    </source>
</evidence>
<sequence>MVFFSCDSCNESLKKNQVEKHSYHCRSASFSCIDCQMHFDRYSYAKHLKCISEDQKYGGKNFVAKENKGETKQNVWVDQVDRAIEAVKDKQLKELLQRIQGFANIPRKEAKFINFLVNSIKIRNRDLCSRAWGAIAEEAAKIKKEEEEAKKAAEEKKKEEGEKKVEEEKVRGRVEKGMENGERTGSFKWKATIKRKLKENGGEMKVKKLRTVVLEEYRSVEGGEEVEGDDLLALFDEKIQKAGIVVDGKKASLK</sequence>